<proteinExistence type="inferred from homology"/>
<protein>
    <recommendedName>
        <fullName evidence="6">RNA polymerase sigma factor</fullName>
    </recommendedName>
</protein>
<dbReference type="InterPro" id="IPR014284">
    <property type="entry name" value="RNA_pol_sigma-70_dom"/>
</dbReference>
<evidence type="ECO:0000313" key="10">
    <source>
        <dbReference type="Proteomes" id="UP000297975"/>
    </source>
</evidence>
<keyword evidence="3 6" id="KW-0731">Sigma factor</keyword>
<dbReference type="InterPro" id="IPR000838">
    <property type="entry name" value="RNA_pol_sigma70_ECF_CS"/>
</dbReference>
<keyword evidence="10" id="KW-1185">Reference proteome</keyword>
<keyword evidence="5 6" id="KW-0804">Transcription</keyword>
<evidence type="ECO:0000256" key="4">
    <source>
        <dbReference type="ARBA" id="ARBA00023125"/>
    </source>
</evidence>
<dbReference type="PANTHER" id="PTHR43133:SF60">
    <property type="entry name" value="RNA POLYMERASE SIGMA FACTOR SIGV"/>
    <property type="match status" value="1"/>
</dbReference>
<dbReference type="InterPro" id="IPR007627">
    <property type="entry name" value="RNA_pol_sigma70_r2"/>
</dbReference>
<dbReference type="SUPFAM" id="SSF88659">
    <property type="entry name" value="Sigma3 and sigma4 domains of RNA polymerase sigma factors"/>
    <property type="match status" value="1"/>
</dbReference>
<accession>A0A4Y8INV7</accession>
<sequence length="160" mass="19029">MDEYGESLTRVAITYVKDRFIAEDIIQESFLKAYKKLNDFEGKSSYHTYLYRIVINGCHDYLRSWNHRKVQLTDKIPLINSGNDTSEQFLIDKSRNSELGQQVLKLSIKLREVIILYYYQDFSIEEIAEVLQVSKNTVKTRMFRARKKLESQLQESGWEW</sequence>
<evidence type="ECO:0000259" key="8">
    <source>
        <dbReference type="Pfam" id="PF08281"/>
    </source>
</evidence>
<comment type="similarity">
    <text evidence="1 6">Belongs to the sigma-70 factor family. ECF subfamily.</text>
</comment>
<evidence type="ECO:0000256" key="3">
    <source>
        <dbReference type="ARBA" id="ARBA00023082"/>
    </source>
</evidence>
<dbReference type="AlphaFoldDB" id="A0A4Y8INV7"/>
<evidence type="ECO:0000256" key="6">
    <source>
        <dbReference type="RuleBase" id="RU000716"/>
    </source>
</evidence>
<dbReference type="InterPro" id="IPR013249">
    <property type="entry name" value="RNA_pol_sigma70_r4_t2"/>
</dbReference>
<dbReference type="InterPro" id="IPR036388">
    <property type="entry name" value="WH-like_DNA-bd_sf"/>
</dbReference>
<dbReference type="OrthoDB" id="9794508at2"/>
<dbReference type="PROSITE" id="PS01063">
    <property type="entry name" value="SIGMA70_ECF"/>
    <property type="match status" value="1"/>
</dbReference>
<evidence type="ECO:0000256" key="1">
    <source>
        <dbReference type="ARBA" id="ARBA00010641"/>
    </source>
</evidence>
<dbReference type="Pfam" id="PF04542">
    <property type="entry name" value="Sigma70_r2"/>
    <property type="match status" value="1"/>
</dbReference>
<reference evidence="9 10" key="1">
    <citation type="submission" date="2019-03" db="EMBL/GenBank/DDBJ databases">
        <authorList>
            <person name="He R.-H."/>
        </authorList>
    </citation>
    <scope>NUCLEOTIDE SEQUENCE [LARGE SCALE GENOMIC DNA]</scope>
    <source>
        <strain evidence="10">SH 714</strain>
    </source>
</reference>
<dbReference type="NCBIfam" id="TIGR02937">
    <property type="entry name" value="sigma70-ECF"/>
    <property type="match status" value="1"/>
</dbReference>
<dbReference type="PANTHER" id="PTHR43133">
    <property type="entry name" value="RNA POLYMERASE ECF-TYPE SIGMA FACTO"/>
    <property type="match status" value="1"/>
</dbReference>
<keyword evidence="4 6" id="KW-0238">DNA-binding</keyword>
<dbReference type="GO" id="GO:0016987">
    <property type="term" value="F:sigma factor activity"/>
    <property type="evidence" value="ECO:0007669"/>
    <property type="project" value="UniProtKB-KW"/>
</dbReference>
<dbReference type="SUPFAM" id="SSF88946">
    <property type="entry name" value="Sigma2 domain of RNA polymerase sigma factors"/>
    <property type="match status" value="1"/>
</dbReference>
<dbReference type="GO" id="GO:0006352">
    <property type="term" value="P:DNA-templated transcription initiation"/>
    <property type="evidence" value="ECO:0007669"/>
    <property type="project" value="InterPro"/>
</dbReference>
<dbReference type="CDD" id="cd06171">
    <property type="entry name" value="Sigma70_r4"/>
    <property type="match status" value="1"/>
</dbReference>
<name>A0A4Y8INV7_9BACI</name>
<feature type="domain" description="RNA polymerase sigma-70 region 2" evidence="7">
    <location>
        <begin position="3"/>
        <end position="64"/>
    </location>
</feature>
<dbReference type="Proteomes" id="UP000297975">
    <property type="component" value="Unassembled WGS sequence"/>
</dbReference>
<comment type="caution">
    <text evidence="9">The sequence shown here is derived from an EMBL/GenBank/DDBJ whole genome shotgun (WGS) entry which is preliminary data.</text>
</comment>
<dbReference type="InterPro" id="IPR039425">
    <property type="entry name" value="RNA_pol_sigma-70-like"/>
</dbReference>
<dbReference type="Gene3D" id="1.10.1740.10">
    <property type="match status" value="1"/>
</dbReference>
<keyword evidence="2 6" id="KW-0805">Transcription regulation</keyword>
<dbReference type="InterPro" id="IPR013325">
    <property type="entry name" value="RNA_pol_sigma_r2"/>
</dbReference>
<dbReference type="EMBL" id="SOPW01000007">
    <property type="protein sequence ID" value="TFB21843.1"/>
    <property type="molecule type" value="Genomic_DNA"/>
</dbReference>
<dbReference type="Pfam" id="PF08281">
    <property type="entry name" value="Sigma70_r4_2"/>
    <property type="match status" value="1"/>
</dbReference>
<dbReference type="Gene3D" id="1.10.10.10">
    <property type="entry name" value="Winged helix-like DNA-binding domain superfamily/Winged helix DNA-binding domain"/>
    <property type="match status" value="1"/>
</dbReference>
<dbReference type="InterPro" id="IPR013324">
    <property type="entry name" value="RNA_pol_sigma_r3/r4-like"/>
</dbReference>
<gene>
    <name evidence="9" type="ORF">E3U55_07910</name>
</gene>
<organism evidence="9 10">
    <name type="scientific">Filobacillus milosensis</name>
    <dbReference type="NCBI Taxonomy" id="94137"/>
    <lineage>
        <taxon>Bacteria</taxon>
        <taxon>Bacillati</taxon>
        <taxon>Bacillota</taxon>
        <taxon>Bacilli</taxon>
        <taxon>Bacillales</taxon>
        <taxon>Bacillaceae</taxon>
        <taxon>Filobacillus</taxon>
    </lineage>
</organism>
<dbReference type="GO" id="GO:0003677">
    <property type="term" value="F:DNA binding"/>
    <property type="evidence" value="ECO:0007669"/>
    <property type="project" value="UniProtKB-KW"/>
</dbReference>
<evidence type="ECO:0000259" key="7">
    <source>
        <dbReference type="Pfam" id="PF04542"/>
    </source>
</evidence>
<evidence type="ECO:0000256" key="5">
    <source>
        <dbReference type="ARBA" id="ARBA00023163"/>
    </source>
</evidence>
<dbReference type="GO" id="GO:0006950">
    <property type="term" value="P:response to stress"/>
    <property type="evidence" value="ECO:0007669"/>
    <property type="project" value="UniProtKB-ARBA"/>
</dbReference>
<evidence type="ECO:0000256" key="2">
    <source>
        <dbReference type="ARBA" id="ARBA00023015"/>
    </source>
</evidence>
<feature type="domain" description="RNA polymerase sigma factor 70 region 4 type 2" evidence="8">
    <location>
        <begin position="99"/>
        <end position="149"/>
    </location>
</feature>
<evidence type="ECO:0000313" key="9">
    <source>
        <dbReference type="EMBL" id="TFB21843.1"/>
    </source>
</evidence>